<dbReference type="KEGG" id="apal:BN85401130"/>
<evidence type="ECO:0000313" key="3">
    <source>
        <dbReference type="Proteomes" id="UP000032740"/>
    </source>
</evidence>
<dbReference type="PANTHER" id="PTHR33434">
    <property type="entry name" value="DEGV DOMAIN-CONTAINING PROTEIN DR_1986-RELATED"/>
    <property type="match status" value="1"/>
</dbReference>
<dbReference type="GO" id="GO:0008289">
    <property type="term" value="F:lipid binding"/>
    <property type="evidence" value="ECO:0007669"/>
    <property type="project" value="UniProtKB-KW"/>
</dbReference>
<dbReference type="SUPFAM" id="SSF82549">
    <property type="entry name" value="DAK1/DegV-like"/>
    <property type="match status" value="1"/>
</dbReference>
<dbReference type="InterPro" id="IPR050270">
    <property type="entry name" value="DegV_domain_contain"/>
</dbReference>
<dbReference type="Gene3D" id="3.30.1180.10">
    <property type="match status" value="1"/>
</dbReference>
<keyword evidence="3" id="KW-1185">Reference proteome</keyword>
<proteinExistence type="predicted"/>
<dbReference type="Gene3D" id="3.40.50.10170">
    <property type="match status" value="1"/>
</dbReference>
<dbReference type="PROSITE" id="PS51482">
    <property type="entry name" value="DEGV"/>
    <property type="match status" value="1"/>
</dbReference>
<dbReference type="OrthoDB" id="388177at2"/>
<reference evidence="2 3" key="1">
    <citation type="journal article" date="2013" name="J. Mol. Microbiol. Biotechnol.">
        <title>Analysis of the Complete Genomes of Acholeplasma brassicae , A. palmae and A. laidlawii and Their Comparison to the Obligate Parasites from ' Candidatus Phytoplasma'.</title>
        <authorList>
            <person name="Kube M."/>
            <person name="Siewert C."/>
            <person name="Migdoll A.M."/>
            <person name="Duduk B."/>
            <person name="Holz S."/>
            <person name="Rabus R."/>
            <person name="Seemuller E."/>
            <person name="Mitrovic J."/>
            <person name="Muller I."/>
            <person name="Buttner C."/>
            <person name="Reinhardt R."/>
        </authorList>
    </citation>
    <scope>NUCLEOTIDE SEQUENCE [LARGE SCALE GENOMIC DNA]</scope>
    <source>
        <strain evidence="2 3">J233</strain>
    </source>
</reference>
<dbReference type="InterPro" id="IPR003797">
    <property type="entry name" value="DegV"/>
</dbReference>
<dbReference type="EMBL" id="FO681347">
    <property type="protein sequence ID" value="CCV63690.1"/>
    <property type="molecule type" value="Genomic_DNA"/>
</dbReference>
<evidence type="ECO:0000313" key="2">
    <source>
        <dbReference type="EMBL" id="CCV63690.1"/>
    </source>
</evidence>
<accession>U4KND4</accession>
<protein>
    <submittedName>
        <fullName evidence="2">DegV family protein</fullName>
    </submittedName>
</protein>
<dbReference type="Pfam" id="PF02645">
    <property type="entry name" value="DegV"/>
    <property type="match status" value="1"/>
</dbReference>
<dbReference type="Proteomes" id="UP000032740">
    <property type="component" value="Chromosome"/>
</dbReference>
<dbReference type="RefSeq" id="WP_026654503.1">
    <property type="nucleotide sequence ID" value="NC_022538.1"/>
</dbReference>
<gene>
    <name evidence="2" type="ORF">BN85401130</name>
</gene>
<name>U4KND4_ALTPJ</name>
<keyword evidence="1" id="KW-0446">Lipid-binding</keyword>
<organism evidence="2 3">
    <name type="scientific">Alteracholeplasma palmae (strain ATCC 49389 / J233)</name>
    <name type="common">Acholeplasma palmae</name>
    <dbReference type="NCBI Taxonomy" id="1318466"/>
    <lineage>
        <taxon>Bacteria</taxon>
        <taxon>Bacillati</taxon>
        <taxon>Mycoplasmatota</taxon>
        <taxon>Mollicutes</taxon>
        <taxon>Acholeplasmatales</taxon>
        <taxon>Acholeplasmataceae</taxon>
        <taxon>Acholeplasma</taxon>
    </lineage>
</organism>
<dbReference type="HOGENOM" id="CLU_048251_4_3_14"/>
<sequence length="287" mass="31996">MEKRKVGIVVDSTCGAQFKDKIFKDASIVPLTVLVDDVPHTDGTLDNVKLLKYMHENKKVTTSQPSPDLFLKAYQEQFDLGYESIVCFVLSSGLSGTYNSANLAKTIIENENIIIVDTKTVGPGVTYLLERLNEIIKNSNLPIKEIVEELMTKEAETGSLFFSVDHLATLVKGGRLTRLQAMVGNLLKIKPILRFKNSVLSIEKKARGKQAVYDFFVNEAKTYLTSLTKTIIKIVYVDDASVAKELEHELNMIKNENLVTEIYGPISPVVATHLGYRGIGIYINHEV</sequence>
<dbReference type="InterPro" id="IPR043168">
    <property type="entry name" value="DegV_C"/>
</dbReference>
<dbReference type="NCBIfam" id="TIGR00762">
    <property type="entry name" value="DegV"/>
    <property type="match status" value="1"/>
</dbReference>
<dbReference type="STRING" id="1318466.BN85401130"/>
<dbReference type="AlphaFoldDB" id="U4KND4"/>
<evidence type="ECO:0000256" key="1">
    <source>
        <dbReference type="ARBA" id="ARBA00023121"/>
    </source>
</evidence>
<dbReference type="PANTHER" id="PTHR33434:SF2">
    <property type="entry name" value="FATTY ACID-BINDING PROTEIN TM_1468"/>
    <property type="match status" value="1"/>
</dbReference>